<evidence type="ECO:0000313" key="3">
    <source>
        <dbReference type="Proteomes" id="UP001285441"/>
    </source>
</evidence>
<gene>
    <name evidence="2" type="ORF">B0H63DRAFT_232896</name>
</gene>
<comment type="caution">
    <text evidence="2">The sequence shown here is derived from an EMBL/GenBank/DDBJ whole genome shotgun (WGS) entry which is preliminary data.</text>
</comment>
<evidence type="ECO:0000313" key="2">
    <source>
        <dbReference type="EMBL" id="KAK3378014.1"/>
    </source>
</evidence>
<dbReference type="AlphaFoldDB" id="A0AAE0NCW0"/>
<reference evidence="2" key="1">
    <citation type="journal article" date="2023" name="Mol. Phylogenet. Evol.">
        <title>Genome-scale phylogeny and comparative genomics of the fungal order Sordariales.</title>
        <authorList>
            <person name="Hensen N."/>
            <person name="Bonometti L."/>
            <person name="Westerberg I."/>
            <person name="Brannstrom I.O."/>
            <person name="Guillou S."/>
            <person name="Cros-Aarteil S."/>
            <person name="Calhoun S."/>
            <person name="Haridas S."/>
            <person name="Kuo A."/>
            <person name="Mondo S."/>
            <person name="Pangilinan J."/>
            <person name="Riley R."/>
            <person name="LaButti K."/>
            <person name="Andreopoulos B."/>
            <person name="Lipzen A."/>
            <person name="Chen C."/>
            <person name="Yan M."/>
            <person name="Daum C."/>
            <person name="Ng V."/>
            <person name="Clum A."/>
            <person name="Steindorff A."/>
            <person name="Ohm R.A."/>
            <person name="Martin F."/>
            <person name="Silar P."/>
            <person name="Natvig D.O."/>
            <person name="Lalanne C."/>
            <person name="Gautier V."/>
            <person name="Ament-Velasquez S.L."/>
            <person name="Kruys A."/>
            <person name="Hutchinson M.I."/>
            <person name="Powell A.J."/>
            <person name="Barry K."/>
            <person name="Miller A.N."/>
            <person name="Grigoriev I.V."/>
            <person name="Debuchy R."/>
            <person name="Gladieux P."/>
            <person name="Hiltunen Thoren M."/>
            <person name="Johannesson H."/>
        </authorList>
    </citation>
    <scope>NUCLEOTIDE SEQUENCE</scope>
    <source>
        <strain evidence="2">CBS 232.78</strain>
    </source>
</reference>
<feature type="compositionally biased region" description="Basic and acidic residues" evidence="1">
    <location>
        <begin position="64"/>
        <end position="74"/>
    </location>
</feature>
<feature type="compositionally biased region" description="Basic and acidic residues" evidence="1">
    <location>
        <begin position="1"/>
        <end position="12"/>
    </location>
</feature>
<evidence type="ECO:0000256" key="1">
    <source>
        <dbReference type="SAM" id="MobiDB-lite"/>
    </source>
</evidence>
<feature type="compositionally biased region" description="Pro residues" evidence="1">
    <location>
        <begin position="77"/>
        <end position="90"/>
    </location>
</feature>
<sequence length="205" mass="22811">MTESIDGKRPLMNDEIATNHRVQGERMPRDSSLKSKRKILGQLPPLLNNVAVGNLNGRAESLSEEERVKLDEHAPTSPTPPPPLPPPPQSQPTQSKHTQPEHTKSEHTQPKHTQLEHRKLEHTPSEPTQPQPTQPESTQPRPTQSTSQSPHQTNPALETTVETVKKSVPGSNTEPSTNSVPLRAKFKKEWEEFTTGLKRAAHSMC</sequence>
<proteinExistence type="predicted"/>
<feature type="compositionally biased region" description="Polar residues" evidence="1">
    <location>
        <begin position="169"/>
        <end position="180"/>
    </location>
</feature>
<dbReference type="EMBL" id="JAULSW010000006">
    <property type="protein sequence ID" value="KAK3378014.1"/>
    <property type="molecule type" value="Genomic_DNA"/>
</dbReference>
<keyword evidence="3" id="KW-1185">Reference proteome</keyword>
<feature type="compositionally biased region" description="Basic and acidic residues" evidence="1">
    <location>
        <begin position="22"/>
        <end position="33"/>
    </location>
</feature>
<name>A0AAE0NCW0_9PEZI</name>
<feature type="compositionally biased region" description="Low complexity" evidence="1">
    <location>
        <begin position="134"/>
        <end position="153"/>
    </location>
</feature>
<protein>
    <submittedName>
        <fullName evidence="2">Uncharacterized protein</fullName>
    </submittedName>
</protein>
<feature type="compositionally biased region" description="Low complexity" evidence="1">
    <location>
        <begin position="43"/>
        <end position="57"/>
    </location>
</feature>
<accession>A0AAE0NCW0</accession>
<dbReference type="Proteomes" id="UP001285441">
    <property type="component" value="Unassembled WGS sequence"/>
</dbReference>
<reference evidence="2" key="2">
    <citation type="submission" date="2023-06" db="EMBL/GenBank/DDBJ databases">
        <authorList>
            <consortium name="Lawrence Berkeley National Laboratory"/>
            <person name="Haridas S."/>
            <person name="Hensen N."/>
            <person name="Bonometti L."/>
            <person name="Westerberg I."/>
            <person name="Brannstrom I.O."/>
            <person name="Guillou S."/>
            <person name="Cros-Aarteil S."/>
            <person name="Calhoun S."/>
            <person name="Kuo A."/>
            <person name="Mondo S."/>
            <person name="Pangilinan J."/>
            <person name="Riley R."/>
            <person name="LaButti K."/>
            <person name="Andreopoulos B."/>
            <person name="Lipzen A."/>
            <person name="Chen C."/>
            <person name="Yanf M."/>
            <person name="Daum C."/>
            <person name="Ng V."/>
            <person name="Clum A."/>
            <person name="Steindorff A."/>
            <person name="Ohm R."/>
            <person name="Martin F."/>
            <person name="Silar P."/>
            <person name="Natvig D."/>
            <person name="Lalanne C."/>
            <person name="Gautier V."/>
            <person name="Ament-velasquez S.L."/>
            <person name="Kruys A."/>
            <person name="Hutchinson M.I."/>
            <person name="Powell A.J."/>
            <person name="Barry K."/>
            <person name="Miller A.N."/>
            <person name="Grigoriev I.V."/>
            <person name="Debuchy R."/>
            <person name="Gladieux P."/>
            <person name="Thoren M.H."/>
            <person name="Johannesson H."/>
        </authorList>
    </citation>
    <scope>NUCLEOTIDE SEQUENCE</scope>
    <source>
        <strain evidence="2">CBS 232.78</strain>
    </source>
</reference>
<feature type="compositionally biased region" description="Basic and acidic residues" evidence="1">
    <location>
        <begin position="98"/>
        <end position="124"/>
    </location>
</feature>
<feature type="region of interest" description="Disordered" evidence="1">
    <location>
        <begin position="1"/>
        <end position="183"/>
    </location>
</feature>
<organism evidence="2 3">
    <name type="scientific">Podospora didyma</name>
    <dbReference type="NCBI Taxonomy" id="330526"/>
    <lineage>
        <taxon>Eukaryota</taxon>
        <taxon>Fungi</taxon>
        <taxon>Dikarya</taxon>
        <taxon>Ascomycota</taxon>
        <taxon>Pezizomycotina</taxon>
        <taxon>Sordariomycetes</taxon>
        <taxon>Sordariomycetidae</taxon>
        <taxon>Sordariales</taxon>
        <taxon>Podosporaceae</taxon>
        <taxon>Podospora</taxon>
    </lineage>
</organism>